<dbReference type="OrthoDB" id="286404at2"/>
<dbReference type="PANTHER" id="PTHR43639">
    <property type="entry name" value="OXIDOREDUCTASE, SHORT-CHAIN DEHYDROGENASE/REDUCTASE FAMILY (AFU_ORTHOLOGUE AFUA_5G02870)"/>
    <property type="match status" value="1"/>
</dbReference>
<dbReference type="EMBL" id="LQOW01000020">
    <property type="protein sequence ID" value="ORV60502.1"/>
    <property type="molecule type" value="Genomic_DNA"/>
</dbReference>
<protein>
    <submittedName>
        <fullName evidence="3">Short-chain dehydrogenase</fullName>
    </submittedName>
</protein>
<dbReference type="FunFam" id="3.40.50.720:FF:000084">
    <property type="entry name" value="Short-chain dehydrogenase reductase"/>
    <property type="match status" value="1"/>
</dbReference>
<name>A0A1X1UUK4_9MYCO</name>
<dbReference type="PRINTS" id="PR00080">
    <property type="entry name" value="SDRFAMILY"/>
</dbReference>
<dbReference type="PROSITE" id="PS00061">
    <property type="entry name" value="ADH_SHORT"/>
    <property type="match status" value="1"/>
</dbReference>
<dbReference type="AlphaFoldDB" id="A0A1X1UUK4"/>
<dbReference type="InterPro" id="IPR020904">
    <property type="entry name" value="Sc_DH/Rdtase_CS"/>
</dbReference>
<dbReference type="GO" id="GO:0016491">
    <property type="term" value="F:oxidoreductase activity"/>
    <property type="evidence" value="ECO:0007669"/>
    <property type="project" value="UniProtKB-KW"/>
</dbReference>
<evidence type="ECO:0000256" key="2">
    <source>
        <dbReference type="ARBA" id="ARBA00023002"/>
    </source>
</evidence>
<dbReference type="CDD" id="cd05233">
    <property type="entry name" value="SDR_c"/>
    <property type="match status" value="1"/>
</dbReference>
<dbReference type="InterPro" id="IPR002347">
    <property type="entry name" value="SDR_fam"/>
</dbReference>
<dbReference type="Pfam" id="PF13561">
    <property type="entry name" value="adh_short_C2"/>
    <property type="match status" value="1"/>
</dbReference>
<keyword evidence="2" id="KW-0560">Oxidoreductase</keyword>
<reference evidence="3 4" key="1">
    <citation type="submission" date="2016-01" db="EMBL/GenBank/DDBJ databases">
        <title>The new phylogeny of the genus Mycobacterium.</title>
        <authorList>
            <person name="Tarcisio F."/>
            <person name="Conor M."/>
            <person name="Antonella G."/>
            <person name="Elisabetta G."/>
            <person name="Giulia F.S."/>
            <person name="Sara T."/>
            <person name="Anna F."/>
            <person name="Clotilde B."/>
            <person name="Roberto B."/>
            <person name="Veronica D.S."/>
            <person name="Fabio R."/>
            <person name="Monica P."/>
            <person name="Olivier J."/>
            <person name="Enrico T."/>
            <person name="Nicola S."/>
        </authorList>
    </citation>
    <scope>NUCLEOTIDE SEQUENCE [LARGE SCALE GENOMIC DNA]</scope>
    <source>
        <strain evidence="3 4">DSM 45731</strain>
    </source>
</reference>
<dbReference type="STRING" id="1260918.AWC06_14345"/>
<accession>A0A1X1UUK4</accession>
<evidence type="ECO:0000256" key="1">
    <source>
        <dbReference type="ARBA" id="ARBA00006484"/>
    </source>
</evidence>
<comment type="caution">
    <text evidence="3">The sequence shown here is derived from an EMBL/GenBank/DDBJ whole genome shotgun (WGS) entry which is preliminary data.</text>
</comment>
<gene>
    <name evidence="3" type="ORF">AWC06_14345</name>
</gene>
<comment type="similarity">
    <text evidence="1">Belongs to the short-chain dehydrogenases/reductases (SDR) family.</text>
</comment>
<evidence type="ECO:0000313" key="4">
    <source>
        <dbReference type="Proteomes" id="UP000194000"/>
    </source>
</evidence>
<proteinExistence type="inferred from homology"/>
<organism evidence="3 4">
    <name type="scientific">Mycobacterium fragae</name>
    <dbReference type="NCBI Taxonomy" id="1260918"/>
    <lineage>
        <taxon>Bacteria</taxon>
        <taxon>Bacillati</taxon>
        <taxon>Actinomycetota</taxon>
        <taxon>Actinomycetes</taxon>
        <taxon>Mycobacteriales</taxon>
        <taxon>Mycobacteriaceae</taxon>
        <taxon>Mycobacterium</taxon>
    </lineage>
</organism>
<dbReference type="Gene3D" id="3.40.50.720">
    <property type="entry name" value="NAD(P)-binding Rossmann-like Domain"/>
    <property type="match status" value="1"/>
</dbReference>
<sequence>MTASDLSLRGRRILITGGATGIGAAAVRVLHAAGANVAATYHRTPPADDVSDVTWLRCDVRDAEAVDAAFRGALQALGGLDVLVHAAGLWQGGVPGQITGDEITFLMETNIKGTILTNQAAHAAMRGRGGRIINFGSAEAVMGSPIAAVYAATKGAVQAWTRSAAKAWGAEKITVNALAPAVQTAGADRFREFLGPDAAAFIDQQMKLSIPLGGKLGDPGADLGPVLVFLAGEGAGFITGQLIPVDGGLAMVGG</sequence>
<dbReference type="PANTHER" id="PTHR43639:SF1">
    <property type="entry name" value="SHORT-CHAIN DEHYDROGENASE_REDUCTASE FAMILY PROTEIN"/>
    <property type="match status" value="1"/>
</dbReference>
<dbReference type="InterPro" id="IPR036291">
    <property type="entry name" value="NAD(P)-bd_dom_sf"/>
</dbReference>
<keyword evidence="4" id="KW-1185">Reference proteome</keyword>
<dbReference type="PRINTS" id="PR00081">
    <property type="entry name" value="GDHRDH"/>
</dbReference>
<dbReference type="Proteomes" id="UP000194000">
    <property type="component" value="Unassembled WGS sequence"/>
</dbReference>
<dbReference type="SUPFAM" id="SSF51735">
    <property type="entry name" value="NAD(P)-binding Rossmann-fold domains"/>
    <property type="match status" value="1"/>
</dbReference>
<dbReference type="RefSeq" id="WP_085196956.1">
    <property type="nucleotide sequence ID" value="NZ_JACKVI010000004.1"/>
</dbReference>
<evidence type="ECO:0000313" key="3">
    <source>
        <dbReference type="EMBL" id="ORV60502.1"/>
    </source>
</evidence>